<dbReference type="Pfam" id="PF22725">
    <property type="entry name" value="GFO_IDH_MocA_C3"/>
    <property type="match status" value="1"/>
</dbReference>
<evidence type="ECO:0000256" key="10">
    <source>
        <dbReference type="ARBA" id="ARBA00049233"/>
    </source>
</evidence>
<protein>
    <recommendedName>
        <fullName evidence="5">Trans-1,2-dihydrobenzene-1,2-diol dehydrogenase</fullName>
        <ecNumber evidence="4">1.1.1.179</ecNumber>
        <ecNumber evidence="3">1.3.1.20</ecNumber>
    </recommendedName>
    <alternativeName>
        <fullName evidence="8">D-xylose 1-dehydrogenase</fullName>
    </alternativeName>
    <alternativeName>
        <fullName evidence="7">D-xylose-NADP dehydrogenase</fullName>
    </alternativeName>
    <alternativeName>
        <fullName evidence="6">Dimeric dihydrodiol dehydrogenase</fullName>
    </alternativeName>
</protein>
<evidence type="ECO:0000256" key="9">
    <source>
        <dbReference type="ARBA" id="ARBA00047423"/>
    </source>
</evidence>
<dbReference type="SUPFAM" id="SSF51735">
    <property type="entry name" value="NAD(P)-binding Rossmann-fold domains"/>
    <property type="match status" value="1"/>
</dbReference>
<dbReference type="EMBL" id="KZ308222">
    <property type="protein sequence ID" value="KAG8225096.1"/>
    <property type="molecule type" value="Genomic_DNA"/>
</dbReference>
<name>A0A8K0NX07_LADFU</name>
<dbReference type="Gene3D" id="3.30.360.10">
    <property type="entry name" value="Dihydrodipicolinate Reductase, domain 2"/>
    <property type="match status" value="1"/>
</dbReference>
<dbReference type="EC" id="1.3.1.20" evidence="3"/>
<dbReference type="GO" id="GO:0000166">
    <property type="term" value="F:nucleotide binding"/>
    <property type="evidence" value="ECO:0007669"/>
    <property type="project" value="InterPro"/>
</dbReference>
<dbReference type="InterPro" id="IPR050984">
    <property type="entry name" value="Gfo/Idh/MocA_domain"/>
</dbReference>
<keyword evidence="2" id="KW-0560">Oxidoreductase</keyword>
<dbReference type="Gene3D" id="3.40.50.720">
    <property type="entry name" value="NAD(P)-binding Rossmann-like Domain"/>
    <property type="match status" value="1"/>
</dbReference>
<comment type="catalytic activity">
    <reaction evidence="9">
        <text>(1R,2R)-1,2-dihydrobenzene-1,2-diol + NADP(+) = catechol + NADPH + H(+)</text>
        <dbReference type="Rhea" id="RHEA:16729"/>
        <dbReference type="ChEBI" id="CHEBI:10702"/>
        <dbReference type="ChEBI" id="CHEBI:15378"/>
        <dbReference type="ChEBI" id="CHEBI:18135"/>
        <dbReference type="ChEBI" id="CHEBI:57783"/>
        <dbReference type="ChEBI" id="CHEBI:58349"/>
        <dbReference type="EC" id="1.3.1.20"/>
    </reaction>
</comment>
<evidence type="ECO:0000256" key="6">
    <source>
        <dbReference type="ARBA" id="ARBA00042926"/>
    </source>
</evidence>
<evidence type="ECO:0000313" key="14">
    <source>
        <dbReference type="Proteomes" id="UP000792457"/>
    </source>
</evidence>
<keyword evidence="14" id="KW-1185">Reference proteome</keyword>
<dbReference type="PANTHER" id="PTHR22604:SF105">
    <property type="entry name" value="TRANS-1,2-DIHYDROBENZENE-1,2-DIOL DEHYDROGENASE"/>
    <property type="match status" value="1"/>
</dbReference>
<dbReference type="Proteomes" id="UP000792457">
    <property type="component" value="Unassembled WGS sequence"/>
</dbReference>
<reference evidence="13" key="2">
    <citation type="submission" date="2017-10" db="EMBL/GenBank/DDBJ databases">
        <title>Ladona fulva Genome sequencing and assembly.</title>
        <authorList>
            <person name="Murali S."/>
            <person name="Richards S."/>
            <person name="Bandaranaike D."/>
            <person name="Bellair M."/>
            <person name="Blankenburg K."/>
            <person name="Chao H."/>
            <person name="Dinh H."/>
            <person name="Doddapaneni H."/>
            <person name="Dugan-Rocha S."/>
            <person name="Elkadiri S."/>
            <person name="Gnanaolivu R."/>
            <person name="Hernandez B."/>
            <person name="Skinner E."/>
            <person name="Javaid M."/>
            <person name="Lee S."/>
            <person name="Li M."/>
            <person name="Ming W."/>
            <person name="Munidasa M."/>
            <person name="Muniz J."/>
            <person name="Nguyen L."/>
            <person name="Hughes D."/>
            <person name="Osuji N."/>
            <person name="Pu L.-L."/>
            <person name="Puazo M."/>
            <person name="Qu C."/>
            <person name="Quiroz J."/>
            <person name="Raj R."/>
            <person name="Weissenberger G."/>
            <person name="Xin Y."/>
            <person name="Zou X."/>
            <person name="Han Y."/>
            <person name="Worley K."/>
            <person name="Muzny D."/>
            <person name="Gibbs R."/>
        </authorList>
    </citation>
    <scope>NUCLEOTIDE SEQUENCE</scope>
    <source>
        <strain evidence="13">Sampled in the wild</strain>
    </source>
</reference>
<comment type="catalytic activity">
    <reaction evidence="10">
        <text>D-xylose + NADP(+) = D-xylono-1,5-lactone + NADPH + H(+)</text>
        <dbReference type="Rhea" id="RHEA:22000"/>
        <dbReference type="ChEBI" id="CHEBI:15378"/>
        <dbReference type="ChEBI" id="CHEBI:15867"/>
        <dbReference type="ChEBI" id="CHEBI:53455"/>
        <dbReference type="ChEBI" id="CHEBI:57783"/>
        <dbReference type="ChEBI" id="CHEBI:58349"/>
        <dbReference type="EC" id="1.1.1.179"/>
    </reaction>
</comment>
<dbReference type="PANTHER" id="PTHR22604">
    <property type="entry name" value="OXIDOREDUCTASES"/>
    <property type="match status" value="1"/>
</dbReference>
<evidence type="ECO:0000259" key="12">
    <source>
        <dbReference type="Pfam" id="PF22725"/>
    </source>
</evidence>
<dbReference type="SUPFAM" id="SSF55347">
    <property type="entry name" value="Glyceraldehyde-3-phosphate dehydrogenase-like, C-terminal domain"/>
    <property type="match status" value="1"/>
</dbReference>
<comment type="similarity">
    <text evidence="1">Belongs to the Gfo/Idh/MocA family.</text>
</comment>
<evidence type="ECO:0000259" key="11">
    <source>
        <dbReference type="Pfam" id="PF01408"/>
    </source>
</evidence>
<evidence type="ECO:0000256" key="1">
    <source>
        <dbReference type="ARBA" id="ARBA00010928"/>
    </source>
</evidence>
<dbReference type="InterPro" id="IPR000683">
    <property type="entry name" value="Gfo/Idh/MocA-like_OxRdtase_N"/>
</dbReference>
<dbReference type="InterPro" id="IPR036291">
    <property type="entry name" value="NAD(P)-bd_dom_sf"/>
</dbReference>
<evidence type="ECO:0000256" key="8">
    <source>
        <dbReference type="ARBA" id="ARBA00043025"/>
    </source>
</evidence>
<evidence type="ECO:0000256" key="4">
    <source>
        <dbReference type="ARBA" id="ARBA00038984"/>
    </source>
</evidence>
<evidence type="ECO:0000313" key="13">
    <source>
        <dbReference type="EMBL" id="KAG8225096.1"/>
    </source>
</evidence>
<gene>
    <name evidence="13" type="ORF">J437_LFUL000075</name>
</gene>
<sequence length="379" mass="42300">MIEFEREIGAATYGAKDTLRYTVALQSNCKKFPIYLTVKHFRESKLEMATRWGIVSAGKISHDFVTALSTLSPEEHQVVAVAARDRERAEEFAAIHRIPMAYSSYGDLAKDPDVEVVYVGCIHPYHKSVAQTMLAAGKHVLCEKPLCMNERETRELVAEARERKLFLMEALWSRCLPAYECLKKELELGVIGEVLQVLVSFGVKLNNIDRVWLKELGGGTTLDIGIYCLQLAMLVFGAETPCNIKAVGHLNANGVDESTSVSITYNRGQTATLVTHARVELPNEALVVGTKGTMKLSSPFWSPTNLSTPEKTRDFYLPSASQPFNFMNSAGLRYEAMEVRRCLQQGLLESPKMTLDESIKLASLMDEVRRQIGVVYPQD</sequence>
<reference evidence="13" key="1">
    <citation type="submission" date="2013-04" db="EMBL/GenBank/DDBJ databases">
        <authorList>
            <person name="Qu J."/>
            <person name="Murali S.C."/>
            <person name="Bandaranaike D."/>
            <person name="Bellair M."/>
            <person name="Blankenburg K."/>
            <person name="Chao H."/>
            <person name="Dinh H."/>
            <person name="Doddapaneni H."/>
            <person name="Downs B."/>
            <person name="Dugan-Rocha S."/>
            <person name="Elkadiri S."/>
            <person name="Gnanaolivu R.D."/>
            <person name="Hernandez B."/>
            <person name="Javaid M."/>
            <person name="Jayaseelan J.C."/>
            <person name="Lee S."/>
            <person name="Li M."/>
            <person name="Ming W."/>
            <person name="Munidasa M."/>
            <person name="Muniz J."/>
            <person name="Nguyen L."/>
            <person name="Ongeri F."/>
            <person name="Osuji N."/>
            <person name="Pu L.-L."/>
            <person name="Puazo M."/>
            <person name="Qu C."/>
            <person name="Quiroz J."/>
            <person name="Raj R."/>
            <person name="Weissenberger G."/>
            <person name="Xin Y."/>
            <person name="Zou X."/>
            <person name="Han Y."/>
            <person name="Richards S."/>
            <person name="Worley K."/>
            <person name="Muzny D."/>
            <person name="Gibbs R."/>
        </authorList>
    </citation>
    <scope>NUCLEOTIDE SEQUENCE</scope>
    <source>
        <strain evidence="13">Sampled in the wild</strain>
    </source>
</reference>
<feature type="domain" description="GFO/IDH/MocA-like oxidoreductase" evidence="12">
    <location>
        <begin position="182"/>
        <end position="294"/>
    </location>
</feature>
<dbReference type="AlphaFoldDB" id="A0A8K0NX07"/>
<feature type="domain" description="Gfo/Idh/MocA-like oxidoreductase N-terminal" evidence="11">
    <location>
        <begin position="51"/>
        <end position="168"/>
    </location>
</feature>
<dbReference type="GO" id="GO:0047837">
    <property type="term" value="F:D-xylose 1-dehydrogenase (NADP+) activity"/>
    <property type="evidence" value="ECO:0007669"/>
    <property type="project" value="UniProtKB-EC"/>
</dbReference>
<dbReference type="Pfam" id="PF01408">
    <property type="entry name" value="GFO_IDH_MocA"/>
    <property type="match status" value="1"/>
</dbReference>
<proteinExistence type="inferred from homology"/>
<evidence type="ECO:0000256" key="5">
    <source>
        <dbReference type="ARBA" id="ARBA00040603"/>
    </source>
</evidence>
<comment type="caution">
    <text evidence="13">The sequence shown here is derived from an EMBL/GenBank/DDBJ whole genome shotgun (WGS) entry which is preliminary data.</text>
</comment>
<evidence type="ECO:0000256" key="3">
    <source>
        <dbReference type="ARBA" id="ARBA00038853"/>
    </source>
</evidence>
<evidence type="ECO:0000256" key="7">
    <source>
        <dbReference type="ARBA" id="ARBA00042988"/>
    </source>
</evidence>
<dbReference type="GO" id="GO:0047115">
    <property type="term" value="F:trans-1,2-dihydrobenzene-1,2-diol dehydrogenase activity"/>
    <property type="evidence" value="ECO:0007669"/>
    <property type="project" value="UniProtKB-EC"/>
</dbReference>
<dbReference type="OrthoDB" id="2129491at2759"/>
<dbReference type="EC" id="1.1.1.179" evidence="4"/>
<evidence type="ECO:0000256" key="2">
    <source>
        <dbReference type="ARBA" id="ARBA00023002"/>
    </source>
</evidence>
<dbReference type="InterPro" id="IPR055170">
    <property type="entry name" value="GFO_IDH_MocA-like_dom"/>
</dbReference>
<accession>A0A8K0NX07</accession>
<organism evidence="13 14">
    <name type="scientific">Ladona fulva</name>
    <name type="common">Scarce chaser dragonfly</name>
    <name type="synonym">Libellula fulva</name>
    <dbReference type="NCBI Taxonomy" id="123851"/>
    <lineage>
        <taxon>Eukaryota</taxon>
        <taxon>Metazoa</taxon>
        <taxon>Ecdysozoa</taxon>
        <taxon>Arthropoda</taxon>
        <taxon>Hexapoda</taxon>
        <taxon>Insecta</taxon>
        <taxon>Pterygota</taxon>
        <taxon>Palaeoptera</taxon>
        <taxon>Odonata</taxon>
        <taxon>Epiprocta</taxon>
        <taxon>Anisoptera</taxon>
        <taxon>Libelluloidea</taxon>
        <taxon>Libellulidae</taxon>
        <taxon>Ladona</taxon>
    </lineage>
</organism>